<dbReference type="EMBL" id="JAMPKM010000011">
    <property type="protein sequence ID" value="MEP0818973.1"/>
    <property type="molecule type" value="Genomic_DNA"/>
</dbReference>
<dbReference type="InterPro" id="IPR049492">
    <property type="entry name" value="BD-FAE-like_dom"/>
</dbReference>
<keyword evidence="1 4" id="KW-0378">Hydrolase</keyword>
<feature type="transmembrane region" description="Helical" evidence="2">
    <location>
        <begin position="73"/>
        <end position="94"/>
    </location>
</feature>
<evidence type="ECO:0000256" key="2">
    <source>
        <dbReference type="SAM" id="Phobius"/>
    </source>
</evidence>
<gene>
    <name evidence="4" type="ORF">NC998_17895</name>
</gene>
<reference evidence="4 5" key="1">
    <citation type="submission" date="2022-04" db="EMBL/GenBank/DDBJ databases">
        <title>Positive selection, recombination, and allopatry shape intraspecific diversity of widespread and dominant cyanobacteria.</title>
        <authorList>
            <person name="Wei J."/>
            <person name="Shu W."/>
            <person name="Hu C."/>
        </authorList>
    </citation>
    <scope>NUCLEOTIDE SEQUENCE [LARGE SCALE GENOMIC DNA]</scope>
    <source>
        <strain evidence="4 5">GB2-A4</strain>
    </source>
</reference>
<name>A0ABV0JB20_9CYAN</name>
<dbReference type="PANTHER" id="PTHR48081">
    <property type="entry name" value="AB HYDROLASE SUPERFAMILY PROTEIN C4A8.06C"/>
    <property type="match status" value="1"/>
</dbReference>
<organism evidence="4 5">
    <name type="scientific">Trichocoleus desertorum GB2-A4</name>
    <dbReference type="NCBI Taxonomy" id="2933944"/>
    <lineage>
        <taxon>Bacteria</taxon>
        <taxon>Bacillati</taxon>
        <taxon>Cyanobacteriota</taxon>
        <taxon>Cyanophyceae</taxon>
        <taxon>Leptolyngbyales</taxon>
        <taxon>Trichocoleusaceae</taxon>
        <taxon>Trichocoleus</taxon>
    </lineage>
</organism>
<sequence>MPSVLRTLYACLALFLSSVTLFLSAWIVVPAPTLALLPLGVATPELSPWLIGFNAIACLLASLGMRRSWLQRLAVLLGLVGLGLSMLPLLQLPLASQRNNDELQANFGASYEQVSQQLDRQAAQSTKGDLERPRSQPFILQQVFTGIPASPVRYDPNIPFAKPDGVQLSIDIYRPPQVGRYPALVVIYGGAWRGGSPLANAVFSRYMAARGYTVFAIDYRHAPQHPFPAQLEDVRTALAFVREHATEYEADGDRMALLGRSAGGHLAMLAAYQSDALPIRAVVSYYGPFNLTAGYADPPEPDPIDVRAALRAFLGGTPTEKPALYRQASPATYVSRLLPPTLLVHGRRDHLVEVKFAQGMYQRLRSVGSPVALLELPWAEHSFDEVFQGLGSQVTLYYVERFLAWALR</sequence>
<dbReference type="RefSeq" id="WP_190437660.1">
    <property type="nucleotide sequence ID" value="NZ_JAMPKM010000011.1"/>
</dbReference>
<feature type="domain" description="BD-FAE-like" evidence="3">
    <location>
        <begin position="170"/>
        <end position="364"/>
    </location>
</feature>
<accession>A0ABV0JB20</accession>
<dbReference type="SUPFAM" id="SSF53474">
    <property type="entry name" value="alpha/beta-Hydrolases"/>
    <property type="match status" value="1"/>
</dbReference>
<keyword evidence="2" id="KW-1133">Transmembrane helix</keyword>
<evidence type="ECO:0000313" key="5">
    <source>
        <dbReference type="Proteomes" id="UP001464891"/>
    </source>
</evidence>
<dbReference type="Gene3D" id="3.40.50.1820">
    <property type="entry name" value="alpha/beta hydrolase"/>
    <property type="match status" value="1"/>
</dbReference>
<feature type="transmembrane region" description="Helical" evidence="2">
    <location>
        <begin position="49"/>
        <end position="66"/>
    </location>
</feature>
<evidence type="ECO:0000313" key="4">
    <source>
        <dbReference type="EMBL" id="MEP0818973.1"/>
    </source>
</evidence>
<dbReference type="GO" id="GO:0016787">
    <property type="term" value="F:hydrolase activity"/>
    <property type="evidence" value="ECO:0007669"/>
    <property type="project" value="UniProtKB-KW"/>
</dbReference>
<protein>
    <submittedName>
        <fullName evidence="4">Alpha/beta hydrolase</fullName>
    </submittedName>
</protein>
<keyword evidence="2" id="KW-0812">Transmembrane</keyword>
<evidence type="ECO:0000259" key="3">
    <source>
        <dbReference type="Pfam" id="PF20434"/>
    </source>
</evidence>
<evidence type="ECO:0000256" key="1">
    <source>
        <dbReference type="ARBA" id="ARBA00022801"/>
    </source>
</evidence>
<proteinExistence type="predicted"/>
<dbReference type="InterPro" id="IPR029058">
    <property type="entry name" value="AB_hydrolase_fold"/>
</dbReference>
<dbReference type="Pfam" id="PF20434">
    <property type="entry name" value="BD-FAE"/>
    <property type="match status" value="1"/>
</dbReference>
<comment type="caution">
    <text evidence="4">The sequence shown here is derived from an EMBL/GenBank/DDBJ whole genome shotgun (WGS) entry which is preliminary data.</text>
</comment>
<dbReference type="InterPro" id="IPR050300">
    <property type="entry name" value="GDXG_lipolytic_enzyme"/>
</dbReference>
<keyword evidence="5" id="KW-1185">Reference proteome</keyword>
<feature type="transmembrane region" description="Helical" evidence="2">
    <location>
        <begin position="7"/>
        <end position="29"/>
    </location>
</feature>
<keyword evidence="2" id="KW-0472">Membrane</keyword>
<dbReference type="Proteomes" id="UP001464891">
    <property type="component" value="Unassembled WGS sequence"/>
</dbReference>